<organism evidence="2 3">
    <name type="scientific">Amycolatopsis marina</name>
    <dbReference type="NCBI Taxonomy" id="490629"/>
    <lineage>
        <taxon>Bacteria</taxon>
        <taxon>Bacillati</taxon>
        <taxon>Actinomycetota</taxon>
        <taxon>Actinomycetes</taxon>
        <taxon>Pseudonocardiales</taxon>
        <taxon>Pseudonocardiaceae</taxon>
        <taxon>Amycolatopsis</taxon>
    </lineage>
</organism>
<keyword evidence="1" id="KW-0472">Membrane</keyword>
<evidence type="ECO:0000256" key="1">
    <source>
        <dbReference type="SAM" id="Phobius"/>
    </source>
</evidence>
<keyword evidence="1" id="KW-1133">Transmembrane helix</keyword>
<dbReference type="AlphaFoldDB" id="A0A1I1BLJ2"/>
<feature type="transmembrane region" description="Helical" evidence="1">
    <location>
        <begin position="109"/>
        <end position="128"/>
    </location>
</feature>
<gene>
    <name evidence="2" type="ORF">SAMN05216266_11562</name>
</gene>
<keyword evidence="3" id="KW-1185">Reference proteome</keyword>
<evidence type="ECO:0000313" key="3">
    <source>
        <dbReference type="Proteomes" id="UP000243799"/>
    </source>
</evidence>
<proteinExistence type="predicted"/>
<evidence type="ECO:0000313" key="2">
    <source>
        <dbReference type="EMBL" id="SFB51274.1"/>
    </source>
</evidence>
<name>A0A1I1BLJ2_9PSEU</name>
<dbReference type="EMBL" id="FOKG01000015">
    <property type="protein sequence ID" value="SFB51274.1"/>
    <property type="molecule type" value="Genomic_DNA"/>
</dbReference>
<dbReference type="Proteomes" id="UP000243799">
    <property type="component" value="Unassembled WGS sequence"/>
</dbReference>
<protein>
    <submittedName>
        <fullName evidence="2">Uncharacterized protein</fullName>
    </submittedName>
</protein>
<sequence>MLAVAAFAGILVLAVAWWIGPDLFGRPPAPEHRITQATVTQPVSCTEAGDGETVQFEFNGETRSGILNACGHSQDELLDVAVPVDAGEGLIDVRLAATAPGHSDLRRPVGLVLLALSCAGGGIYSYLVRRGPRRRAVLI</sequence>
<accession>A0A1I1BLJ2</accession>
<reference evidence="3" key="1">
    <citation type="submission" date="2016-10" db="EMBL/GenBank/DDBJ databases">
        <authorList>
            <person name="Varghese N."/>
            <person name="Submissions S."/>
        </authorList>
    </citation>
    <scope>NUCLEOTIDE SEQUENCE [LARGE SCALE GENOMIC DNA]</scope>
    <source>
        <strain evidence="3">CGMCC 4.3568</strain>
    </source>
</reference>
<keyword evidence="1" id="KW-0812">Transmembrane</keyword>